<comment type="caution">
    <text evidence="2">The sequence shown here is derived from an EMBL/GenBank/DDBJ whole genome shotgun (WGS) entry which is preliminary data.</text>
</comment>
<evidence type="ECO:0000313" key="2">
    <source>
        <dbReference type="EMBL" id="TPN86319.1"/>
    </source>
</evidence>
<gene>
    <name evidence="2" type="ORF">FHK87_13720</name>
</gene>
<dbReference type="EMBL" id="VFWZ01000003">
    <property type="protein sequence ID" value="TPN86319.1"/>
    <property type="molecule type" value="Genomic_DNA"/>
</dbReference>
<reference evidence="2 3" key="1">
    <citation type="submission" date="2019-06" db="EMBL/GenBank/DDBJ databases">
        <authorList>
            <person name="Meng X."/>
        </authorList>
    </citation>
    <scope>NUCLEOTIDE SEQUENCE [LARGE SCALE GENOMIC DNA]</scope>
    <source>
        <strain evidence="2 3">M625</strain>
    </source>
</reference>
<sequence>MMRPIRYPKNWEDLSLTTIAERLQAIDQELQQTTDRELVLKNYGFENENHYKELNASVKREDLQPVDGISLEIWVQAFVSSLKNEDINQALRITKKDRAGWEKINQEWSTRMATDSSMIILGAYTKAMGDTVSSAVKTNPSETISFEKYVEIKIAIDVLNAQGKDRQEILNYFGIAILQWLDTTIFWKKEIRENKEKYEALYEQYEEQYKMKYEAGDSNADIIF</sequence>
<dbReference type="Proteomes" id="UP000315540">
    <property type="component" value="Unassembled WGS sequence"/>
</dbReference>
<dbReference type="AlphaFoldDB" id="A0A504JHP0"/>
<evidence type="ECO:0000256" key="1">
    <source>
        <dbReference type="SAM" id="Coils"/>
    </source>
</evidence>
<feature type="coiled-coil region" evidence="1">
    <location>
        <begin position="188"/>
        <end position="215"/>
    </location>
</feature>
<organism evidence="2 3">
    <name type="scientific">Aquimarina algicola</name>
    <dbReference type="NCBI Taxonomy" id="2589995"/>
    <lineage>
        <taxon>Bacteria</taxon>
        <taxon>Pseudomonadati</taxon>
        <taxon>Bacteroidota</taxon>
        <taxon>Flavobacteriia</taxon>
        <taxon>Flavobacteriales</taxon>
        <taxon>Flavobacteriaceae</taxon>
        <taxon>Aquimarina</taxon>
    </lineage>
</organism>
<keyword evidence="3" id="KW-1185">Reference proteome</keyword>
<dbReference type="RefSeq" id="WP_140593896.1">
    <property type="nucleotide sequence ID" value="NZ_VFWZ01000003.1"/>
</dbReference>
<accession>A0A504JHP0</accession>
<protein>
    <submittedName>
        <fullName evidence="2">Uncharacterized protein</fullName>
    </submittedName>
</protein>
<keyword evidence="1" id="KW-0175">Coiled coil</keyword>
<proteinExistence type="predicted"/>
<dbReference type="OrthoDB" id="8662267at2"/>
<name>A0A504JHP0_9FLAO</name>
<evidence type="ECO:0000313" key="3">
    <source>
        <dbReference type="Proteomes" id="UP000315540"/>
    </source>
</evidence>